<reference evidence="1" key="1">
    <citation type="journal article" date="2014" name="Front. Microbiol.">
        <title>High frequency of phylogenetically diverse reductive dehalogenase-homologous genes in deep subseafloor sedimentary metagenomes.</title>
        <authorList>
            <person name="Kawai M."/>
            <person name="Futagami T."/>
            <person name="Toyoda A."/>
            <person name="Takaki Y."/>
            <person name="Nishi S."/>
            <person name="Hori S."/>
            <person name="Arai W."/>
            <person name="Tsubouchi T."/>
            <person name="Morono Y."/>
            <person name="Uchiyama I."/>
            <person name="Ito T."/>
            <person name="Fujiyama A."/>
            <person name="Inagaki F."/>
            <person name="Takami H."/>
        </authorList>
    </citation>
    <scope>NUCLEOTIDE SEQUENCE</scope>
    <source>
        <strain evidence="1">Expedition CK06-06</strain>
    </source>
</reference>
<proteinExistence type="predicted"/>
<name>X1DG02_9ZZZZ</name>
<protein>
    <submittedName>
        <fullName evidence="1">Uncharacterized protein</fullName>
    </submittedName>
</protein>
<gene>
    <name evidence="1" type="ORF">S03H2_04269</name>
</gene>
<comment type="caution">
    <text evidence="1">The sequence shown here is derived from an EMBL/GenBank/DDBJ whole genome shotgun (WGS) entry which is preliminary data.</text>
</comment>
<organism evidence="1">
    <name type="scientific">marine sediment metagenome</name>
    <dbReference type="NCBI Taxonomy" id="412755"/>
    <lineage>
        <taxon>unclassified sequences</taxon>
        <taxon>metagenomes</taxon>
        <taxon>ecological metagenomes</taxon>
    </lineage>
</organism>
<accession>X1DG02</accession>
<evidence type="ECO:0000313" key="1">
    <source>
        <dbReference type="EMBL" id="GAH19781.1"/>
    </source>
</evidence>
<dbReference type="AlphaFoldDB" id="X1DG02"/>
<sequence>MKADVVDLGCKPEKIIVHYGGVDVNRVQEKRAGWGKSKDFDVWKICGKEGF</sequence>
<dbReference type="EMBL" id="BARU01001674">
    <property type="protein sequence ID" value="GAH19781.1"/>
    <property type="molecule type" value="Genomic_DNA"/>
</dbReference>